<sequence length="238" mass="27100">MQLCHECAVIAVSIVTFEDYHIILGLCQYKHRKRRCTFCRSIIRNVDGLVVELGDCVQLRSDRDELYLGKVREIRCNGEKHSPTVVTAWYYEPREAGVDGQLIQHVKGAVFATEHEDENGAECIIRLVKMAKSYGEFLQTCGRKLEEDKFLSIDKVPSTSIGEHLGYIQSSRSVDMDEISLPGDGDYGYDGDPTDVFDYFIAGKYDPVERKVTSWDLLLASELNLKLYKKRSNSYHNA</sequence>
<evidence type="ECO:0000313" key="3">
    <source>
        <dbReference type="WBParaSite" id="TREG1_143260.2"/>
    </source>
</evidence>
<dbReference type="GO" id="GO:0003682">
    <property type="term" value="F:chromatin binding"/>
    <property type="evidence" value="ECO:0007669"/>
    <property type="project" value="InterPro"/>
</dbReference>
<reference evidence="2" key="1">
    <citation type="submission" date="2022-06" db="EMBL/GenBank/DDBJ databases">
        <authorList>
            <person name="Berger JAMES D."/>
            <person name="Berger JAMES D."/>
        </authorList>
    </citation>
    <scope>NUCLEOTIDE SEQUENCE [LARGE SCALE GENOMIC DNA]</scope>
</reference>
<name>A0AA85JEI3_TRIRE</name>
<accession>A0AA85JEI3</accession>
<dbReference type="Proteomes" id="UP000050795">
    <property type="component" value="Unassembled WGS sequence"/>
</dbReference>
<evidence type="ECO:0000259" key="1">
    <source>
        <dbReference type="PROSITE" id="PS51038"/>
    </source>
</evidence>
<dbReference type="InterPro" id="IPR001025">
    <property type="entry name" value="BAH_dom"/>
</dbReference>
<dbReference type="Gene3D" id="2.30.30.490">
    <property type="match status" value="1"/>
</dbReference>
<evidence type="ECO:0000313" key="2">
    <source>
        <dbReference type="Proteomes" id="UP000050795"/>
    </source>
</evidence>
<keyword evidence="2" id="KW-1185">Reference proteome</keyword>
<dbReference type="AlphaFoldDB" id="A0AA85JEI3"/>
<proteinExistence type="predicted"/>
<dbReference type="WBParaSite" id="TREG1_143260.2">
    <property type="protein sequence ID" value="TREG1_143260.2"/>
    <property type="gene ID" value="TREG1_143260"/>
</dbReference>
<protein>
    <recommendedName>
        <fullName evidence="1">BAH domain-containing protein</fullName>
    </recommendedName>
</protein>
<feature type="domain" description="BAH" evidence="1">
    <location>
        <begin position="49"/>
        <end position="166"/>
    </location>
</feature>
<reference evidence="3" key="2">
    <citation type="submission" date="2023-11" db="UniProtKB">
        <authorList>
            <consortium name="WormBaseParasite"/>
        </authorList>
    </citation>
    <scope>IDENTIFICATION</scope>
</reference>
<dbReference type="PROSITE" id="PS51038">
    <property type="entry name" value="BAH"/>
    <property type="match status" value="1"/>
</dbReference>
<dbReference type="InterPro" id="IPR043151">
    <property type="entry name" value="BAH_sf"/>
</dbReference>
<organism evidence="2 3">
    <name type="scientific">Trichobilharzia regenti</name>
    <name type="common">Nasal bird schistosome</name>
    <dbReference type="NCBI Taxonomy" id="157069"/>
    <lineage>
        <taxon>Eukaryota</taxon>
        <taxon>Metazoa</taxon>
        <taxon>Spiralia</taxon>
        <taxon>Lophotrochozoa</taxon>
        <taxon>Platyhelminthes</taxon>
        <taxon>Trematoda</taxon>
        <taxon>Digenea</taxon>
        <taxon>Strigeidida</taxon>
        <taxon>Schistosomatoidea</taxon>
        <taxon>Schistosomatidae</taxon>
        <taxon>Trichobilharzia</taxon>
    </lineage>
</organism>